<reference evidence="2" key="1">
    <citation type="journal article" date="2012" name="J. Bacteriol.">
        <title>Genome sequences of type strains of seven species of the marine bacterium Pseudoalteromonas.</title>
        <authorList>
            <person name="Xie B.B."/>
            <person name="Shu Y.L."/>
            <person name="Qin Q.L."/>
            <person name="Rong J.C."/>
            <person name="Zhang X.Y."/>
            <person name="Chen X.L."/>
            <person name="Shi M."/>
            <person name="He H.L."/>
            <person name="Zhou B.C."/>
            <person name="Zhang Y.Z."/>
        </authorList>
    </citation>
    <scope>NUCLEOTIDE SEQUENCE</scope>
    <source>
        <strain evidence="2">DSM 8771</strain>
    </source>
</reference>
<dbReference type="AlphaFoldDB" id="A0AAD4AH22"/>
<protein>
    <submittedName>
        <fullName evidence="2">Uncharacterized protein</fullName>
    </submittedName>
</protein>
<feature type="signal peptide" evidence="1">
    <location>
        <begin position="1"/>
        <end position="24"/>
    </location>
</feature>
<evidence type="ECO:0000256" key="1">
    <source>
        <dbReference type="SAM" id="SignalP"/>
    </source>
</evidence>
<evidence type="ECO:0000313" key="2">
    <source>
        <dbReference type="EMBL" id="KAF7768970.1"/>
    </source>
</evidence>
<comment type="caution">
    <text evidence="2">The sequence shown here is derived from an EMBL/GenBank/DDBJ whole genome shotgun (WGS) entry which is preliminary data.</text>
</comment>
<dbReference type="Proteomes" id="UP000016487">
    <property type="component" value="Unassembled WGS sequence"/>
</dbReference>
<keyword evidence="1" id="KW-0732">Signal</keyword>
<name>A0AAD4AH22_9GAMM</name>
<dbReference type="RefSeq" id="WP_010367070.1">
    <property type="nucleotide sequence ID" value="NZ_AHBZ03000022.1"/>
</dbReference>
<reference evidence="2" key="2">
    <citation type="submission" date="2015-03" db="EMBL/GenBank/DDBJ databases">
        <title>Genome sequence of Pseudoalteromonas citrea.</title>
        <authorList>
            <person name="Xie B.-B."/>
            <person name="Rong J.-C."/>
            <person name="Qin Q.-L."/>
            <person name="Zhang Y.-Z."/>
        </authorList>
    </citation>
    <scope>NUCLEOTIDE SEQUENCE</scope>
    <source>
        <strain evidence="2">DSM 8771</strain>
    </source>
</reference>
<feature type="chain" id="PRO_5041917293" evidence="1">
    <location>
        <begin position="25"/>
        <end position="279"/>
    </location>
</feature>
<sequence length="279" mass="30230">MKHSKLLIITFCFLLFLFTHDSKAAINVTCNPCSSALQMHTKAVSKVKEMTEYDSVSSEYNVHVISIKNGLVKSFRVTSRPELDRRGELVTVVTGRYTATSSDLQNRVNQAHVYFNSIEASTTVPVPSSSGFGSAWSLSQNFSNHDKLDSWYQSAYPLTYWSANLTSIVGGSFIGPLNGLELRFKFEDGSILLMTASTLGSAVLKLNYKANSARDANGNRIPDAGASIQGQYTFSSSAALERFLDKAAEYGIAVTVVYSEGWMGGSGGGSVTIVPISPE</sequence>
<organism evidence="2 3">
    <name type="scientific">Pseudoalteromonas citrea</name>
    <dbReference type="NCBI Taxonomy" id="43655"/>
    <lineage>
        <taxon>Bacteria</taxon>
        <taxon>Pseudomonadati</taxon>
        <taxon>Pseudomonadota</taxon>
        <taxon>Gammaproteobacteria</taxon>
        <taxon>Alteromonadales</taxon>
        <taxon>Pseudoalteromonadaceae</taxon>
        <taxon>Pseudoalteromonas</taxon>
    </lineage>
</organism>
<dbReference type="EMBL" id="AHBZ03000022">
    <property type="protein sequence ID" value="KAF7768970.1"/>
    <property type="molecule type" value="Genomic_DNA"/>
</dbReference>
<evidence type="ECO:0000313" key="3">
    <source>
        <dbReference type="Proteomes" id="UP000016487"/>
    </source>
</evidence>
<proteinExistence type="predicted"/>
<gene>
    <name evidence="2" type="ORF">PCIT_a3508</name>
</gene>
<accession>A0AAD4AH22</accession>